<keyword evidence="4 8" id="KW-0812">Transmembrane</keyword>
<evidence type="ECO:0000256" key="1">
    <source>
        <dbReference type="ARBA" id="ARBA00004651"/>
    </source>
</evidence>
<dbReference type="PANTHER" id="PTHR43549:SF2">
    <property type="entry name" value="MULTIDRUG RESISTANCE PROTEIN NORM-RELATED"/>
    <property type="match status" value="1"/>
</dbReference>
<evidence type="ECO:0000256" key="5">
    <source>
        <dbReference type="ARBA" id="ARBA00022989"/>
    </source>
</evidence>
<keyword evidence="2" id="KW-0813">Transport</keyword>
<dbReference type="VEuPathDB" id="TrichDB:TVAGG3_0895140"/>
<dbReference type="InterPro" id="IPR052031">
    <property type="entry name" value="Membrane_Transporter-Flippase"/>
</dbReference>
<dbReference type="Proteomes" id="UP000001542">
    <property type="component" value="Unassembled WGS sequence"/>
</dbReference>
<evidence type="ECO:0000256" key="8">
    <source>
        <dbReference type="SAM" id="Phobius"/>
    </source>
</evidence>
<feature type="transmembrane region" description="Helical" evidence="8">
    <location>
        <begin position="85"/>
        <end position="104"/>
    </location>
</feature>
<feature type="region of interest" description="Disordered" evidence="7">
    <location>
        <begin position="119"/>
        <end position="150"/>
    </location>
</feature>
<reference evidence="9" key="1">
    <citation type="submission" date="2006-10" db="EMBL/GenBank/DDBJ databases">
        <authorList>
            <person name="Amadeo P."/>
            <person name="Zhao Q."/>
            <person name="Wortman J."/>
            <person name="Fraser-Liggett C."/>
            <person name="Carlton J."/>
        </authorList>
    </citation>
    <scope>NUCLEOTIDE SEQUENCE</scope>
    <source>
        <strain evidence="9">G3</strain>
    </source>
</reference>
<keyword evidence="6 8" id="KW-0472">Membrane</keyword>
<keyword evidence="5 8" id="KW-1133">Transmembrane helix</keyword>
<keyword evidence="10" id="KW-1185">Reference proteome</keyword>
<sequence length="150" mass="17084">MPVQISKLWSTSESFLEMSKAITPILYYTAFTLGVQYMVPVLLQATKRIFASSALSILTLVLPVPIFSTILYFTGDGKANPRRIFFTYTCNDMYSFVVCILFFIKPFKKIVVAIKTGVVEGSEEEEKPEEEEEEESVENMDQQERPADEI</sequence>
<dbReference type="GO" id="GO:0005886">
    <property type="term" value="C:plasma membrane"/>
    <property type="evidence" value="ECO:0007669"/>
    <property type="project" value="UniProtKB-SubCell"/>
</dbReference>
<evidence type="ECO:0000313" key="9">
    <source>
        <dbReference type="EMBL" id="EAY06429.1"/>
    </source>
</evidence>
<evidence type="ECO:0000256" key="4">
    <source>
        <dbReference type="ARBA" id="ARBA00022692"/>
    </source>
</evidence>
<dbReference type="RefSeq" id="XP_001318652.1">
    <property type="nucleotide sequence ID" value="XM_001318617.1"/>
</dbReference>
<dbReference type="KEGG" id="tva:4764304"/>
<protein>
    <submittedName>
        <fullName evidence="9">Uncharacterized protein</fullName>
    </submittedName>
</protein>
<name>A2ELR4_TRIV3</name>
<dbReference type="EMBL" id="DS113424">
    <property type="protein sequence ID" value="EAY06429.1"/>
    <property type="molecule type" value="Genomic_DNA"/>
</dbReference>
<feature type="transmembrane region" description="Helical" evidence="8">
    <location>
        <begin position="55"/>
        <end position="73"/>
    </location>
</feature>
<evidence type="ECO:0000256" key="2">
    <source>
        <dbReference type="ARBA" id="ARBA00022448"/>
    </source>
</evidence>
<dbReference type="SMR" id="A2ELR4"/>
<proteinExistence type="predicted"/>
<accession>A2ELR4</accession>
<dbReference type="AlphaFoldDB" id="A2ELR4"/>
<feature type="compositionally biased region" description="Acidic residues" evidence="7">
    <location>
        <begin position="121"/>
        <end position="138"/>
    </location>
</feature>
<evidence type="ECO:0000313" key="10">
    <source>
        <dbReference type="Proteomes" id="UP000001542"/>
    </source>
</evidence>
<dbReference type="VEuPathDB" id="TrichDB:TVAG_403860"/>
<comment type="subcellular location">
    <subcellularLocation>
        <location evidence="1">Cell membrane</location>
        <topology evidence="1">Multi-pass membrane protein</topology>
    </subcellularLocation>
</comment>
<dbReference type="InParanoid" id="A2ELR4"/>
<gene>
    <name evidence="9" type="ORF">TVAG_403860</name>
</gene>
<keyword evidence="3" id="KW-1003">Cell membrane</keyword>
<feature type="transmembrane region" description="Helical" evidence="8">
    <location>
        <begin position="25"/>
        <end position="43"/>
    </location>
</feature>
<evidence type="ECO:0000256" key="6">
    <source>
        <dbReference type="ARBA" id="ARBA00023136"/>
    </source>
</evidence>
<evidence type="ECO:0000256" key="3">
    <source>
        <dbReference type="ARBA" id="ARBA00022475"/>
    </source>
</evidence>
<reference evidence="9" key="2">
    <citation type="journal article" date="2007" name="Science">
        <title>Draft genome sequence of the sexually transmitted pathogen Trichomonas vaginalis.</title>
        <authorList>
            <person name="Carlton J.M."/>
            <person name="Hirt R.P."/>
            <person name="Silva J.C."/>
            <person name="Delcher A.L."/>
            <person name="Schatz M."/>
            <person name="Zhao Q."/>
            <person name="Wortman J.R."/>
            <person name="Bidwell S.L."/>
            <person name="Alsmark U.C.M."/>
            <person name="Besteiro S."/>
            <person name="Sicheritz-Ponten T."/>
            <person name="Noel C.J."/>
            <person name="Dacks J.B."/>
            <person name="Foster P.G."/>
            <person name="Simillion C."/>
            <person name="Van de Peer Y."/>
            <person name="Miranda-Saavedra D."/>
            <person name="Barton G.J."/>
            <person name="Westrop G.D."/>
            <person name="Mueller S."/>
            <person name="Dessi D."/>
            <person name="Fiori P.L."/>
            <person name="Ren Q."/>
            <person name="Paulsen I."/>
            <person name="Zhang H."/>
            <person name="Bastida-Corcuera F.D."/>
            <person name="Simoes-Barbosa A."/>
            <person name="Brown M.T."/>
            <person name="Hayes R.D."/>
            <person name="Mukherjee M."/>
            <person name="Okumura C.Y."/>
            <person name="Schneider R."/>
            <person name="Smith A.J."/>
            <person name="Vanacova S."/>
            <person name="Villalvazo M."/>
            <person name="Haas B.J."/>
            <person name="Pertea M."/>
            <person name="Feldblyum T.V."/>
            <person name="Utterback T.R."/>
            <person name="Shu C.L."/>
            <person name="Osoegawa K."/>
            <person name="de Jong P.J."/>
            <person name="Hrdy I."/>
            <person name="Horvathova L."/>
            <person name="Zubacova Z."/>
            <person name="Dolezal P."/>
            <person name="Malik S.B."/>
            <person name="Logsdon J.M. Jr."/>
            <person name="Henze K."/>
            <person name="Gupta A."/>
            <person name="Wang C.C."/>
            <person name="Dunne R.L."/>
            <person name="Upcroft J.A."/>
            <person name="Upcroft P."/>
            <person name="White O."/>
            <person name="Salzberg S.L."/>
            <person name="Tang P."/>
            <person name="Chiu C.-H."/>
            <person name="Lee Y.-S."/>
            <person name="Embley T.M."/>
            <person name="Coombs G.H."/>
            <person name="Mottram J.C."/>
            <person name="Tachezy J."/>
            <person name="Fraser-Liggett C.M."/>
            <person name="Johnson P.J."/>
        </authorList>
    </citation>
    <scope>NUCLEOTIDE SEQUENCE [LARGE SCALE GENOMIC DNA]</scope>
    <source>
        <strain evidence="9">G3</strain>
    </source>
</reference>
<evidence type="ECO:0000256" key="7">
    <source>
        <dbReference type="SAM" id="MobiDB-lite"/>
    </source>
</evidence>
<dbReference type="PANTHER" id="PTHR43549">
    <property type="entry name" value="MULTIDRUG RESISTANCE PROTEIN YPNP-RELATED"/>
    <property type="match status" value="1"/>
</dbReference>
<organism evidence="9 10">
    <name type="scientific">Trichomonas vaginalis (strain ATCC PRA-98 / G3)</name>
    <dbReference type="NCBI Taxonomy" id="412133"/>
    <lineage>
        <taxon>Eukaryota</taxon>
        <taxon>Metamonada</taxon>
        <taxon>Parabasalia</taxon>
        <taxon>Trichomonadida</taxon>
        <taxon>Trichomonadidae</taxon>
        <taxon>Trichomonas</taxon>
    </lineage>
</organism>